<organism evidence="9 10">
    <name type="scientific">Marinoscillum luteum</name>
    <dbReference type="NCBI Taxonomy" id="861051"/>
    <lineage>
        <taxon>Bacteria</taxon>
        <taxon>Pseudomonadati</taxon>
        <taxon>Bacteroidota</taxon>
        <taxon>Cytophagia</taxon>
        <taxon>Cytophagales</taxon>
        <taxon>Reichenbachiellaceae</taxon>
        <taxon>Marinoscillum</taxon>
    </lineage>
</organism>
<evidence type="ECO:0000256" key="6">
    <source>
        <dbReference type="PROSITE-ProRule" id="PRU00169"/>
    </source>
</evidence>
<dbReference type="SMART" id="SM00448">
    <property type="entry name" value="REC"/>
    <property type="match status" value="1"/>
</dbReference>
<evidence type="ECO:0000256" key="4">
    <source>
        <dbReference type="ARBA" id="ARBA00023125"/>
    </source>
</evidence>
<dbReference type="InterPro" id="IPR027417">
    <property type="entry name" value="P-loop_NTPase"/>
</dbReference>
<dbReference type="EMBL" id="JBIPKE010000012">
    <property type="protein sequence ID" value="MFH6982594.1"/>
    <property type="molecule type" value="Genomic_DNA"/>
</dbReference>
<evidence type="ECO:0000313" key="10">
    <source>
        <dbReference type="Proteomes" id="UP001610063"/>
    </source>
</evidence>
<dbReference type="PROSITE" id="PS50110">
    <property type="entry name" value="RESPONSE_REGULATORY"/>
    <property type="match status" value="1"/>
</dbReference>
<feature type="domain" description="Sigma-54 factor interaction" evidence="7">
    <location>
        <begin position="155"/>
        <end position="384"/>
    </location>
</feature>
<feature type="modified residue" description="4-aspartylphosphate" evidence="6">
    <location>
        <position position="55"/>
    </location>
</feature>
<dbReference type="Pfam" id="PF02954">
    <property type="entry name" value="HTH_8"/>
    <property type="match status" value="1"/>
</dbReference>
<dbReference type="Pfam" id="PF25601">
    <property type="entry name" value="AAA_lid_14"/>
    <property type="match status" value="1"/>
</dbReference>
<sequence length="454" mass="51110">MKQKGHILIVDDDADVLHTARLVLKGHYEQVSTESSPLRLESLLRRESVDIILLDMNFKTGATTGNEGLFWLKKIKAINPHVYVIMNTAYGDIQLAVESMKLGAVDFLVKPWEKEKLLSTVNTVYQLALSNRNVEKLKGRESALTQDIDAGYGQLVSESEPMQTVLAQIDKVAATDASILILGENGTGKELIAREIHRRSQRRDEGLIKVDLGALPESLFEAEMFGHVKGAYTDAKEDRPGRFEIADGGSLFLDEIGNLSITMQSKMLSVLQNRSVTRVGSSKAVAFDVRVISATNQPLYPMVEAGLFRQDLLYRINTVEIELPPLRQRKQDIRLLSLYFLKEYGEKYQKSGLKIEERTHRQLANYTWPGNIRELQHAIERAVIMCDESVIAAEDILPQRKAQQNETRSLRVEDVEKSTVIRAIEKHGGNLSKAADELGMGRTTLYRKMKKYGI</sequence>
<feature type="domain" description="Response regulatory" evidence="8">
    <location>
        <begin position="6"/>
        <end position="125"/>
    </location>
</feature>
<dbReference type="SMART" id="SM00382">
    <property type="entry name" value="AAA"/>
    <property type="match status" value="1"/>
</dbReference>
<dbReference type="InterPro" id="IPR025944">
    <property type="entry name" value="Sigma_54_int_dom_CS"/>
</dbReference>
<dbReference type="PROSITE" id="PS00676">
    <property type="entry name" value="SIGMA54_INTERACT_2"/>
    <property type="match status" value="1"/>
</dbReference>
<keyword evidence="6" id="KW-0597">Phosphoprotein</keyword>
<accession>A0ABW7N7C3</accession>
<dbReference type="PANTHER" id="PTHR32071">
    <property type="entry name" value="TRANSCRIPTIONAL REGULATORY PROTEIN"/>
    <property type="match status" value="1"/>
</dbReference>
<proteinExistence type="predicted"/>
<evidence type="ECO:0000256" key="3">
    <source>
        <dbReference type="ARBA" id="ARBA00023015"/>
    </source>
</evidence>
<gene>
    <name evidence="9" type="ORF">ACHKAR_04045</name>
</gene>
<dbReference type="Pfam" id="PF00072">
    <property type="entry name" value="Response_reg"/>
    <property type="match status" value="1"/>
</dbReference>
<dbReference type="PROSITE" id="PS50045">
    <property type="entry name" value="SIGMA54_INTERACT_4"/>
    <property type="match status" value="1"/>
</dbReference>
<dbReference type="SUPFAM" id="SSF52540">
    <property type="entry name" value="P-loop containing nucleoside triphosphate hydrolases"/>
    <property type="match status" value="1"/>
</dbReference>
<dbReference type="PANTHER" id="PTHR32071:SF113">
    <property type="entry name" value="ALGINATE BIOSYNTHESIS TRANSCRIPTIONAL REGULATORY PROTEIN ALGB"/>
    <property type="match status" value="1"/>
</dbReference>
<dbReference type="Gene3D" id="1.10.10.60">
    <property type="entry name" value="Homeodomain-like"/>
    <property type="match status" value="1"/>
</dbReference>
<dbReference type="InterPro" id="IPR025943">
    <property type="entry name" value="Sigma_54_int_dom_ATP-bd_2"/>
</dbReference>
<keyword evidence="3" id="KW-0805">Transcription regulation</keyword>
<evidence type="ECO:0000259" key="8">
    <source>
        <dbReference type="PROSITE" id="PS50110"/>
    </source>
</evidence>
<evidence type="ECO:0000259" key="7">
    <source>
        <dbReference type="PROSITE" id="PS50045"/>
    </source>
</evidence>
<dbReference type="SUPFAM" id="SSF46689">
    <property type="entry name" value="Homeodomain-like"/>
    <property type="match status" value="1"/>
</dbReference>
<keyword evidence="10" id="KW-1185">Reference proteome</keyword>
<keyword evidence="5" id="KW-0804">Transcription</keyword>
<dbReference type="InterPro" id="IPR003593">
    <property type="entry name" value="AAA+_ATPase"/>
</dbReference>
<evidence type="ECO:0000313" key="9">
    <source>
        <dbReference type="EMBL" id="MFH6982594.1"/>
    </source>
</evidence>
<keyword evidence="2" id="KW-0067">ATP-binding</keyword>
<dbReference type="PRINTS" id="PR01590">
    <property type="entry name" value="HTHFIS"/>
</dbReference>
<evidence type="ECO:0000256" key="2">
    <source>
        <dbReference type="ARBA" id="ARBA00022840"/>
    </source>
</evidence>
<dbReference type="Gene3D" id="3.40.50.2300">
    <property type="match status" value="1"/>
</dbReference>
<dbReference type="InterPro" id="IPR002197">
    <property type="entry name" value="HTH_Fis"/>
</dbReference>
<dbReference type="RefSeq" id="WP_395416280.1">
    <property type="nucleotide sequence ID" value="NZ_JBIPKE010000012.1"/>
</dbReference>
<comment type="caution">
    <text evidence="9">The sequence shown here is derived from an EMBL/GenBank/DDBJ whole genome shotgun (WGS) entry which is preliminary data.</text>
</comment>
<dbReference type="InterPro" id="IPR001789">
    <property type="entry name" value="Sig_transdc_resp-reg_receiver"/>
</dbReference>
<dbReference type="CDD" id="cd00009">
    <property type="entry name" value="AAA"/>
    <property type="match status" value="1"/>
</dbReference>
<evidence type="ECO:0000256" key="1">
    <source>
        <dbReference type="ARBA" id="ARBA00022741"/>
    </source>
</evidence>
<evidence type="ECO:0000256" key="5">
    <source>
        <dbReference type="ARBA" id="ARBA00023163"/>
    </source>
</evidence>
<dbReference type="InterPro" id="IPR009057">
    <property type="entry name" value="Homeodomain-like_sf"/>
</dbReference>
<dbReference type="CDD" id="cd00156">
    <property type="entry name" value="REC"/>
    <property type="match status" value="1"/>
</dbReference>
<dbReference type="Proteomes" id="UP001610063">
    <property type="component" value="Unassembled WGS sequence"/>
</dbReference>
<dbReference type="Gene3D" id="3.40.50.300">
    <property type="entry name" value="P-loop containing nucleotide triphosphate hydrolases"/>
    <property type="match status" value="1"/>
</dbReference>
<reference evidence="9 10" key="1">
    <citation type="journal article" date="2013" name="Int. J. Syst. Evol. Microbiol.">
        <title>Marinoscillum luteum sp. nov., isolated from marine sediment.</title>
        <authorList>
            <person name="Cha I.T."/>
            <person name="Park S.J."/>
            <person name="Kim S.J."/>
            <person name="Kim J.G."/>
            <person name="Jung M.Y."/>
            <person name="Shin K.S."/>
            <person name="Kwon K.K."/>
            <person name="Yang S.H."/>
            <person name="Seo Y.S."/>
            <person name="Rhee S.K."/>
        </authorList>
    </citation>
    <scope>NUCLEOTIDE SEQUENCE [LARGE SCALE GENOMIC DNA]</scope>
    <source>
        <strain evidence="9 10">KCTC 23939</strain>
    </source>
</reference>
<keyword evidence="4" id="KW-0238">DNA-binding</keyword>
<dbReference type="InterPro" id="IPR058031">
    <property type="entry name" value="AAA_lid_NorR"/>
</dbReference>
<dbReference type="InterPro" id="IPR011006">
    <property type="entry name" value="CheY-like_superfamily"/>
</dbReference>
<dbReference type="SUPFAM" id="SSF52172">
    <property type="entry name" value="CheY-like"/>
    <property type="match status" value="1"/>
</dbReference>
<keyword evidence="1" id="KW-0547">Nucleotide-binding</keyword>
<dbReference type="Gene3D" id="1.10.8.60">
    <property type="match status" value="1"/>
</dbReference>
<dbReference type="Pfam" id="PF00158">
    <property type="entry name" value="Sigma54_activat"/>
    <property type="match status" value="1"/>
</dbReference>
<dbReference type="InterPro" id="IPR002078">
    <property type="entry name" value="Sigma_54_int"/>
</dbReference>
<dbReference type="PROSITE" id="PS00688">
    <property type="entry name" value="SIGMA54_INTERACT_3"/>
    <property type="match status" value="1"/>
</dbReference>
<protein>
    <submittedName>
        <fullName evidence="9">Sigma-54-dependent transcriptional regulator</fullName>
    </submittedName>
</protein>
<name>A0ABW7N7C3_9BACT</name>